<evidence type="ECO:0000256" key="8">
    <source>
        <dbReference type="ARBA" id="ARBA00022741"/>
    </source>
</evidence>
<name>A0A1D6PE28_MAIZE</name>
<dbReference type="InterPro" id="IPR008271">
    <property type="entry name" value="Ser/Thr_kinase_AS"/>
</dbReference>
<dbReference type="InterPro" id="IPR052059">
    <property type="entry name" value="CR_Ser/Thr_kinase"/>
</dbReference>
<gene>
    <name evidence="17" type="ORF">ZEAMMB73_Zm00001d047853</name>
</gene>
<reference evidence="17" key="1">
    <citation type="submission" date="2015-12" db="EMBL/GenBank/DDBJ databases">
        <title>Update maize B73 reference genome by single molecule sequencing technologies.</title>
        <authorList>
            <consortium name="Maize Genome Sequencing Project"/>
            <person name="Ware D."/>
        </authorList>
    </citation>
    <scope>NUCLEOTIDE SEQUENCE</scope>
    <source>
        <tissue evidence="17">Seedling</tissue>
    </source>
</reference>
<comment type="subcellular location">
    <subcellularLocation>
        <location evidence="1">Membrane</location>
        <topology evidence="1">Single-pass membrane protein</topology>
    </subcellularLocation>
</comment>
<evidence type="ECO:0000256" key="14">
    <source>
        <dbReference type="ARBA" id="ARBA00023180"/>
    </source>
</evidence>
<organism evidence="17">
    <name type="scientific">Zea mays</name>
    <name type="common">Maize</name>
    <dbReference type="NCBI Taxonomy" id="4577"/>
    <lineage>
        <taxon>Eukaryota</taxon>
        <taxon>Viridiplantae</taxon>
        <taxon>Streptophyta</taxon>
        <taxon>Embryophyta</taxon>
        <taxon>Tracheophyta</taxon>
        <taxon>Spermatophyta</taxon>
        <taxon>Magnoliopsida</taxon>
        <taxon>Liliopsida</taxon>
        <taxon>Poales</taxon>
        <taxon>Poaceae</taxon>
        <taxon>PACMAD clade</taxon>
        <taxon>Panicoideae</taxon>
        <taxon>Andropogonodae</taxon>
        <taxon>Andropogoneae</taxon>
        <taxon>Tripsacinae</taxon>
        <taxon>Zea</taxon>
    </lineage>
</organism>
<evidence type="ECO:0000256" key="13">
    <source>
        <dbReference type="ARBA" id="ARBA00023170"/>
    </source>
</evidence>
<dbReference type="InterPro" id="IPR011009">
    <property type="entry name" value="Kinase-like_dom_sf"/>
</dbReference>
<feature type="binding site" evidence="15">
    <location>
        <position position="299"/>
    </location>
    <ligand>
        <name>ATP</name>
        <dbReference type="ChEBI" id="CHEBI:30616"/>
    </ligand>
</feature>
<dbReference type="IntAct" id="A0A1D6PE28">
    <property type="interactions" value="1"/>
</dbReference>
<feature type="compositionally biased region" description="Low complexity" evidence="16">
    <location>
        <begin position="1"/>
        <end position="13"/>
    </location>
</feature>
<evidence type="ECO:0000256" key="1">
    <source>
        <dbReference type="ARBA" id="ARBA00004167"/>
    </source>
</evidence>
<dbReference type="InterPro" id="IPR001245">
    <property type="entry name" value="Ser-Thr/Tyr_kinase_cat_dom"/>
</dbReference>
<dbReference type="Pfam" id="PF07714">
    <property type="entry name" value="PK_Tyr_Ser-Thr"/>
    <property type="match status" value="1"/>
</dbReference>
<evidence type="ECO:0000256" key="16">
    <source>
        <dbReference type="SAM" id="MobiDB-lite"/>
    </source>
</evidence>
<evidence type="ECO:0000256" key="11">
    <source>
        <dbReference type="ARBA" id="ARBA00022989"/>
    </source>
</evidence>
<keyword evidence="11" id="KW-1133">Transmembrane helix</keyword>
<dbReference type="SMART" id="SM00220">
    <property type="entry name" value="S_TKc"/>
    <property type="match status" value="1"/>
</dbReference>
<keyword evidence="4" id="KW-0808">Transferase</keyword>
<dbReference type="PROSITE" id="PS50011">
    <property type="entry name" value="PROTEIN_KINASE_DOM"/>
    <property type="match status" value="1"/>
</dbReference>
<keyword evidence="7" id="KW-0677">Repeat</keyword>
<dbReference type="SUPFAM" id="SSF56112">
    <property type="entry name" value="Protein kinase-like (PK-like)"/>
    <property type="match status" value="1"/>
</dbReference>
<proteinExistence type="predicted"/>
<dbReference type="GO" id="GO:0005524">
    <property type="term" value="F:ATP binding"/>
    <property type="evidence" value="ECO:0007669"/>
    <property type="project" value="UniProtKB-UniRule"/>
</dbReference>
<dbReference type="Gene3D" id="3.30.200.20">
    <property type="entry name" value="Phosphorylase Kinase, domain 1"/>
    <property type="match status" value="1"/>
</dbReference>
<keyword evidence="8 15" id="KW-0547">Nucleotide-binding</keyword>
<dbReference type="FunFam" id="1.10.510.10:FF:000044">
    <property type="entry name" value="Putative LRR receptor-like serine/threonine-protein kinase"/>
    <property type="match status" value="1"/>
</dbReference>
<keyword evidence="6" id="KW-0732">Signal</keyword>
<dbReference type="Gene3D" id="1.10.510.10">
    <property type="entry name" value="Transferase(Phosphotransferase) domain 1"/>
    <property type="match status" value="1"/>
</dbReference>
<dbReference type="InParanoid" id="A0A1D6PE28"/>
<evidence type="ECO:0000256" key="9">
    <source>
        <dbReference type="ARBA" id="ARBA00022777"/>
    </source>
</evidence>
<dbReference type="AlphaFoldDB" id="A0A1D6PE28"/>
<keyword evidence="5" id="KW-0812">Transmembrane</keyword>
<evidence type="ECO:0000256" key="5">
    <source>
        <dbReference type="ARBA" id="ARBA00022692"/>
    </source>
</evidence>
<evidence type="ECO:0000256" key="12">
    <source>
        <dbReference type="ARBA" id="ARBA00023136"/>
    </source>
</evidence>
<feature type="region of interest" description="Disordered" evidence="16">
    <location>
        <begin position="559"/>
        <end position="585"/>
    </location>
</feature>
<dbReference type="CDD" id="cd14066">
    <property type="entry name" value="STKc_IRAK"/>
    <property type="match status" value="1"/>
</dbReference>
<dbReference type="STRING" id="4577.A0A1D6PE28"/>
<sequence length="585" mass="64100">MAALSPSRTTRAWRSSRAKPRPSASPSTRSSVASSRTNGDALAVEGDEGVDFFEGRQAAAIAVAGDHAAQLEKADLAAAMMLLLLDATSLRYSPAALVAAHERLWACRVSIAVRTRVSTMFLPPFMERNLPEYGHKPYKILLSQRRSAGVANANAEARRSGRRGAEEGYSPELQLSAVCGLRERSRLRSTVDSCDLQLELASHRLLEEATGLRFGTWGVRSAACYPISVHFCADITFVSVFLCSTAIDDATLIKVQVFSLNELKTATQNFHMLNCIGRGGFGAVYKGNLKDGTQIAIKKLAVESKQRISEFLTEINVISNVRHPNLVRLIGCCAEGKNRLLVYEYAENNSLANALLGPKNKCIPLDWQKRAAICIGTASGLAFLHEKAQPCIVHRDIKASNILLDKKLLPKIGDFGLAKIFPDTVTHISTRVAGTMGYLAPEYALLGQLTKKADIYSFGVLLLEVISGENSSKPTWGPNMHVLVEWTWKLREEGRLLEIVDPELKKYPEEQMLRFIKVALLCTQATSQQRPSMKQVVNMLSNKAEIDLQNVVAPGVLKEPRQRTGGFGSLTAGTSSKPKHQRQSS</sequence>
<keyword evidence="9 17" id="KW-0418">Kinase</keyword>
<dbReference type="EMBL" id="CM000785">
    <property type="protein sequence ID" value="AQL07814.1"/>
    <property type="molecule type" value="Genomic_DNA"/>
</dbReference>
<evidence type="ECO:0000256" key="15">
    <source>
        <dbReference type="PROSITE-ProRule" id="PRU10141"/>
    </source>
</evidence>
<evidence type="ECO:0000256" key="2">
    <source>
        <dbReference type="ARBA" id="ARBA00022527"/>
    </source>
</evidence>
<evidence type="ECO:0000256" key="10">
    <source>
        <dbReference type="ARBA" id="ARBA00022840"/>
    </source>
</evidence>
<dbReference type="InterPro" id="IPR017441">
    <property type="entry name" value="Protein_kinase_ATP_BS"/>
</dbReference>
<evidence type="ECO:0000313" key="17">
    <source>
        <dbReference type="EMBL" id="AQL07814.1"/>
    </source>
</evidence>
<feature type="region of interest" description="Disordered" evidence="16">
    <location>
        <begin position="1"/>
        <end position="38"/>
    </location>
</feature>
<keyword evidence="14" id="KW-0325">Glycoprotein</keyword>
<dbReference type="ExpressionAtlas" id="A0A1D6PE28">
    <property type="expression patterns" value="baseline and differential"/>
</dbReference>
<keyword evidence="12" id="KW-0472">Membrane</keyword>
<evidence type="ECO:0000256" key="4">
    <source>
        <dbReference type="ARBA" id="ARBA00022679"/>
    </source>
</evidence>
<dbReference type="SMR" id="A0A1D6PE28"/>
<keyword evidence="10 15" id="KW-0067">ATP-binding</keyword>
<keyword evidence="2" id="KW-0723">Serine/threonine-protein kinase</keyword>
<keyword evidence="3" id="KW-0597">Phosphoprotein</keyword>
<dbReference type="PANTHER" id="PTHR47973">
    <property type="entry name" value="CYSTEINE-RICH RECEPTOR-LIKE PROTEIN KINASE 3"/>
    <property type="match status" value="1"/>
</dbReference>
<evidence type="ECO:0000256" key="6">
    <source>
        <dbReference type="ARBA" id="ARBA00022729"/>
    </source>
</evidence>
<evidence type="ECO:0000256" key="3">
    <source>
        <dbReference type="ARBA" id="ARBA00022553"/>
    </source>
</evidence>
<evidence type="ECO:0000256" key="7">
    <source>
        <dbReference type="ARBA" id="ARBA00022737"/>
    </source>
</evidence>
<dbReference type="PROSITE" id="PS00108">
    <property type="entry name" value="PROTEIN_KINASE_ST"/>
    <property type="match status" value="1"/>
</dbReference>
<dbReference type="GO" id="GO:0016020">
    <property type="term" value="C:membrane"/>
    <property type="evidence" value="ECO:0007669"/>
    <property type="project" value="UniProtKB-SubCell"/>
</dbReference>
<accession>A0A1D6PE28</accession>
<feature type="compositionally biased region" description="Low complexity" evidence="16">
    <location>
        <begin position="21"/>
        <end position="36"/>
    </location>
</feature>
<protein>
    <submittedName>
        <fullName evidence="17">Protein kinase superfamily protein</fullName>
    </submittedName>
</protein>
<dbReference type="GO" id="GO:0004674">
    <property type="term" value="F:protein serine/threonine kinase activity"/>
    <property type="evidence" value="ECO:0007669"/>
    <property type="project" value="UniProtKB-KW"/>
</dbReference>
<dbReference type="FunFam" id="3.30.200.20:FF:000415">
    <property type="entry name" value="receptor-like serine/threonine-protein kinase NCRK"/>
    <property type="match status" value="1"/>
</dbReference>
<keyword evidence="13" id="KW-0675">Receptor</keyword>
<dbReference type="InterPro" id="IPR000719">
    <property type="entry name" value="Prot_kinase_dom"/>
</dbReference>
<dbReference type="PROSITE" id="PS00107">
    <property type="entry name" value="PROTEIN_KINASE_ATP"/>
    <property type="match status" value="1"/>
</dbReference>